<dbReference type="GO" id="GO:0032259">
    <property type="term" value="P:methylation"/>
    <property type="evidence" value="ECO:0007669"/>
    <property type="project" value="UniProtKB-KW"/>
</dbReference>
<dbReference type="InterPro" id="IPR018062">
    <property type="entry name" value="HTH_AraC-typ_CS"/>
</dbReference>
<keyword evidence="5" id="KW-0227">DNA damage</keyword>
<evidence type="ECO:0000256" key="6">
    <source>
        <dbReference type="ARBA" id="ARBA00022833"/>
    </source>
</evidence>
<evidence type="ECO:0000256" key="4">
    <source>
        <dbReference type="ARBA" id="ARBA00022723"/>
    </source>
</evidence>
<dbReference type="InterPro" id="IPR011257">
    <property type="entry name" value="DNA_glycosylase"/>
</dbReference>
<dbReference type="GO" id="GO:0008270">
    <property type="term" value="F:zinc ion binding"/>
    <property type="evidence" value="ECO:0007669"/>
    <property type="project" value="InterPro"/>
</dbReference>
<sequence>MQPSSFYQQARLSRDRRFDGTFFIAVRTTGIFCRPICPVASPKEENVEYYQLAERAMEAGYRPCLRCRPDSSPRSWAWKGVDTTVERALKLLAHNTELNLAEIAVRLGVTDRYLRKLFQQRIGMAPKRYQLFQRLLFAKQLLHDTGLTVEQVAQAAGFQSARRLQDNFRQHMSLTPAQVRGRKQTGRFMQLMLQFRPPYDWPGIRDFLATRAIPGMEWVTGDSYARTFRIGGACGYFKATYLAGDNGFAIELELDRLESLKALVNEIRRVLDLDADIQLIGERLKLAGLADSQITPGLRLPGVWDPFEAGCRAILGQQVSVKAAIGQVSLLVDQLGGDCPRGRYFPTAEAISQADLGFLRMPDARRQTLQRFASYWHEQGEPLQPDELLQLKGIGPWTVNYMRMRGYSNPDIWLDSDLVIKKRLAGLNIDSQQVTPWRSYLTLQLWSLT</sequence>
<comment type="caution">
    <text evidence="13">The sequence shown here is derived from an EMBL/GenBank/DDBJ whole genome shotgun (WGS) entry which is preliminary data.</text>
</comment>
<evidence type="ECO:0000256" key="10">
    <source>
        <dbReference type="ARBA" id="ARBA00023163"/>
    </source>
</evidence>
<evidence type="ECO:0000259" key="12">
    <source>
        <dbReference type="PROSITE" id="PS01124"/>
    </source>
</evidence>
<keyword evidence="14" id="KW-1185">Reference proteome</keyword>
<dbReference type="AlphaFoldDB" id="A0A939DNZ6"/>
<proteinExistence type="predicted"/>
<dbReference type="GO" id="GO:0032993">
    <property type="term" value="C:protein-DNA complex"/>
    <property type="evidence" value="ECO:0007669"/>
    <property type="project" value="TreeGrafter"/>
</dbReference>
<dbReference type="FunFam" id="3.40.10.10:FF:000001">
    <property type="entry name" value="DNA-3-methyladenine glycosylase 2"/>
    <property type="match status" value="1"/>
</dbReference>
<dbReference type="SUPFAM" id="SSF57884">
    <property type="entry name" value="Ada DNA repair protein, N-terminal domain (N-Ada 10)"/>
    <property type="match status" value="1"/>
</dbReference>
<dbReference type="GO" id="GO:0008725">
    <property type="term" value="F:DNA-3-methyladenine glycosylase activity"/>
    <property type="evidence" value="ECO:0007669"/>
    <property type="project" value="TreeGrafter"/>
</dbReference>
<keyword evidence="4" id="KW-0479">Metal-binding</keyword>
<evidence type="ECO:0000256" key="3">
    <source>
        <dbReference type="ARBA" id="ARBA00022679"/>
    </source>
</evidence>
<evidence type="ECO:0000256" key="5">
    <source>
        <dbReference type="ARBA" id="ARBA00022763"/>
    </source>
</evidence>
<dbReference type="InterPro" id="IPR051912">
    <property type="entry name" value="Alkylbase_DNA_Glycosylase/TA"/>
</dbReference>
<dbReference type="GO" id="GO:0032131">
    <property type="term" value="F:alkylated DNA binding"/>
    <property type="evidence" value="ECO:0007669"/>
    <property type="project" value="TreeGrafter"/>
</dbReference>
<dbReference type="Gene3D" id="3.40.10.10">
    <property type="entry name" value="DNA Methylphosphotriester Repair Domain"/>
    <property type="match status" value="1"/>
</dbReference>
<dbReference type="SUPFAM" id="SSF48150">
    <property type="entry name" value="DNA-glycosylase"/>
    <property type="match status" value="1"/>
</dbReference>
<evidence type="ECO:0000256" key="7">
    <source>
        <dbReference type="ARBA" id="ARBA00023015"/>
    </source>
</evidence>
<accession>A0A939DNZ6</accession>
<feature type="domain" description="HTH araC/xylS-type" evidence="12">
    <location>
        <begin position="82"/>
        <end position="182"/>
    </location>
</feature>
<organism evidence="13 14">
    <name type="scientific">Bowmanella dokdonensis</name>
    <dbReference type="NCBI Taxonomy" id="751969"/>
    <lineage>
        <taxon>Bacteria</taxon>
        <taxon>Pseudomonadati</taxon>
        <taxon>Pseudomonadota</taxon>
        <taxon>Gammaproteobacteria</taxon>
        <taxon>Alteromonadales</taxon>
        <taxon>Alteromonadaceae</taxon>
        <taxon>Bowmanella</taxon>
    </lineage>
</organism>
<keyword evidence="8" id="KW-0238">DNA-binding</keyword>
<dbReference type="GO" id="GO:0006307">
    <property type="term" value="P:DNA alkylation repair"/>
    <property type="evidence" value="ECO:0007669"/>
    <property type="project" value="TreeGrafter"/>
</dbReference>
<dbReference type="Gene3D" id="3.30.310.20">
    <property type="entry name" value="DNA-3-methyladenine glycosylase AlkA, N-terminal domain"/>
    <property type="match status" value="1"/>
</dbReference>
<dbReference type="PANTHER" id="PTHR43003">
    <property type="entry name" value="DNA-3-METHYLADENINE GLYCOSYLASE"/>
    <property type="match status" value="1"/>
</dbReference>
<keyword evidence="11" id="KW-0234">DNA repair</keyword>
<evidence type="ECO:0000256" key="11">
    <source>
        <dbReference type="ARBA" id="ARBA00023204"/>
    </source>
</evidence>
<dbReference type="InterPro" id="IPR037046">
    <property type="entry name" value="AlkA_N_sf"/>
</dbReference>
<dbReference type="PROSITE" id="PS01124">
    <property type="entry name" value="HTH_ARAC_FAMILY_2"/>
    <property type="match status" value="1"/>
</dbReference>
<evidence type="ECO:0000256" key="9">
    <source>
        <dbReference type="ARBA" id="ARBA00023159"/>
    </source>
</evidence>
<keyword evidence="2" id="KW-0489">Methyltransferase</keyword>
<dbReference type="PANTHER" id="PTHR43003:SF13">
    <property type="entry name" value="DNA-3-METHYLADENINE GLYCOSYLASE 2"/>
    <property type="match status" value="1"/>
</dbReference>
<keyword evidence="7" id="KW-0805">Transcription regulation</keyword>
<dbReference type="PROSITE" id="PS00041">
    <property type="entry name" value="HTH_ARAC_FAMILY_1"/>
    <property type="match status" value="1"/>
</dbReference>
<protein>
    <submittedName>
        <fullName evidence="13">DNA-3-methyladenine glycosylase 2 family protein</fullName>
    </submittedName>
</protein>
<dbReference type="GO" id="GO:0043565">
    <property type="term" value="F:sequence-specific DNA binding"/>
    <property type="evidence" value="ECO:0007669"/>
    <property type="project" value="InterPro"/>
</dbReference>
<dbReference type="Proteomes" id="UP000664654">
    <property type="component" value="Unassembled WGS sequence"/>
</dbReference>
<dbReference type="SMART" id="SM00342">
    <property type="entry name" value="HTH_ARAC"/>
    <property type="match status" value="1"/>
</dbReference>
<dbReference type="SUPFAM" id="SSF55945">
    <property type="entry name" value="TATA-box binding protein-like"/>
    <property type="match status" value="1"/>
</dbReference>
<name>A0A939DNZ6_9ALTE</name>
<dbReference type="Pfam" id="PF06029">
    <property type="entry name" value="AlkA_N"/>
    <property type="match status" value="1"/>
</dbReference>
<dbReference type="InterPro" id="IPR018060">
    <property type="entry name" value="HTH_AraC"/>
</dbReference>
<dbReference type="SUPFAM" id="SSF46689">
    <property type="entry name" value="Homeodomain-like"/>
    <property type="match status" value="2"/>
</dbReference>
<dbReference type="Pfam" id="PF12833">
    <property type="entry name" value="HTH_18"/>
    <property type="match status" value="1"/>
</dbReference>
<evidence type="ECO:0000256" key="1">
    <source>
        <dbReference type="ARBA" id="ARBA00001947"/>
    </source>
</evidence>
<dbReference type="Pfam" id="PF02805">
    <property type="entry name" value="Ada_Zn_binding"/>
    <property type="match status" value="1"/>
</dbReference>
<evidence type="ECO:0000313" key="13">
    <source>
        <dbReference type="EMBL" id="MBN7825702.1"/>
    </source>
</evidence>
<dbReference type="EMBL" id="JAFKCV010000005">
    <property type="protein sequence ID" value="MBN7825702.1"/>
    <property type="molecule type" value="Genomic_DNA"/>
</dbReference>
<dbReference type="InterPro" id="IPR035451">
    <property type="entry name" value="Ada-like_dom_sf"/>
</dbReference>
<dbReference type="GO" id="GO:0008168">
    <property type="term" value="F:methyltransferase activity"/>
    <property type="evidence" value="ECO:0007669"/>
    <property type="project" value="UniProtKB-KW"/>
</dbReference>
<dbReference type="InterPro" id="IPR009057">
    <property type="entry name" value="Homeodomain-like_sf"/>
</dbReference>
<evidence type="ECO:0000313" key="14">
    <source>
        <dbReference type="Proteomes" id="UP000664654"/>
    </source>
</evidence>
<dbReference type="GO" id="GO:0003700">
    <property type="term" value="F:DNA-binding transcription factor activity"/>
    <property type="evidence" value="ECO:0007669"/>
    <property type="project" value="InterPro"/>
</dbReference>
<keyword evidence="9" id="KW-0010">Activator</keyword>
<dbReference type="GO" id="GO:0043916">
    <property type="term" value="F:DNA-7-methylguanine glycosylase activity"/>
    <property type="evidence" value="ECO:0007669"/>
    <property type="project" value="TreeGrafter"/>
</dbReference>
<dbReference type="SMART" id="SM01009">
    <property type="entry name" value="AlkA_N"/>
    <property type="match status" value="1"/>
</dbReference>
<keyword evidence="10" id="KW-0804">Transcription</keyword>
<reference evidence="13" key="1">
    <citation type="submission" date="2021-03" db="EMBL/GenBank/DDBJ databases">
        <title>novel species isolated from a fishpond in China.</title>
        <authorList>
            <person name="Lu H."/>
            <person name="Cai Z."/>
        </authorList>
    </citation>
    <scope>NUCLEOTIDE SEQUENCE</scope>
    <source>
        <strain evidence="13">JCM 30855</strain>
    </source>
</reference>
<gene>
    <name evidence="13" type="ORF">J0A66_10750</name>
</gene>
<comment type="cofactor">
    <cofactor evidence="1">
        <name>Zn(2+)</name>
        <dbReference type="ChEBI" id="CHEBI:29105"/>
    </cofactor>
</comment>
<dbReference type="GO" id="GO:0006285">
    <property type="term" value="P:base-excision repair, AP site formation"/>
    <property type="evidence" value="ECO:0007669"/>
    <property type="project" value="TreeGrafter"/>
</dbReference>
<keyword evidence="3" id="KW-0808">Transferase</keyword>
<dbReference type="InterPro" id="IPR010316">
    <property type="entry name" value="AlkA_N"/>
</dbReference>
<dbReference type="Gene3D" id="1.10.10.60">
    <property type="entry name" value="Homeodomain-like"/>
    <property type="match status" value="2"/>
</dbReference>
<keyword evidence="6" id="KW-0862">Zinc</keyword>
<dbReference type="GO" id="GO:0005737">
    <property type="term" value="C:cytoplasm"/>
    <property type="evidence" value="ECO:0007669"/>
    <property type="project" value="TreeGrafter"/>
</dbReference>
<dbReference type="RefSeq" id="WP_206573819.1">
    <property type="nucleotide sequence ID" value="NZ_JAFKCV010000005.1"/>
</dbReference>
<dbReference type="InterPro" id="IPR004026">
    <property type="entry name" value="Ada_DNA_repair_Zn-bd"/>
</dbReference>
<evidence type="ECO:0000256" key="8">
    <source>
        <dbReference type="ARBA" id="ARBA00023125"/>
    </source>
</evidence>
<evidence type="ECO:0000256" key="2">
    <source>
        <dbReference type="ARBA" id="ARBA00022603"/>
    </source>
</evidence>
<dbReference type="Gene3D" id="1.10.340.30">
    <property type="entry name" value="Hypothetical protein, domain 2"/>
    <property type="match status" value="1"/>
</dbReference>